<dbReference type="Proteomes" id="UP000823775">
    <property type="component" value="Unassembled WGS sequence"/>
</dbReference>
<evidence type="ECO:0000313" key="2">
    <source>
        <dbReference type="Proteomes" id="UP000823775"/>
    </source>
</evidence>
<keyword evidence="2" id="KW-1185">Reference proteome</keyword>
<comment type="caution">
    <text evidence="1">The sequence shown here is derived from an EMBL/GenBank/DDBJ whole genome shotgun (WGS) entry which is preliminary data.</text>
</comment>
<protein>
    <submittedName>
        <fullName evidence="1">Uncharacterized protein</fullName>
    </submittedName>
</protein>
<dbReference type="EMBL" id="JACEIK010011279">
    <property type="protein sequence ID" value="MCE3215572.1"/>
    <property type="molecule type" value="Genomic_DNA"/>
</dbReference>
<proteinExistence type="predicted"/>
<accession>A0ABS8WW80</accession>
<reference evidence="1 2" key="1">
    <citation type="journal article" date="2021" name="BMC Genomics">
        <title>Datura genome reveals duplications of psychoactive alkaloid biosynthetic genes and high mutation rate following tissue culture.</title>
        <authorList>
            <person name="Rajewski A."/>
            <person name="Carter-House D."/>
            <person name="Stajich J."/>
            <person name="Litt A."/>
        </authorList>
    </citation>
    <scope>NUCLEOTIDE SEQUENCE [LARGE SCALE GENOMIC DNA]</scope>
    <source>
        <strain evidence="1">AR-01</strain>
    </source>
</reference>
<evidence type="ECO:0000313" key="1">
    <source>
        <dbReference type="EMBL" id="MCE3215572.1"/>
    </source>
</evidence>
<organism evidence="1 2">
    <name type="scientific">Datura stramonium</name>
    <name type="common">Jimsonweed</name>
    <name type="synonym">Common thornapple</name>
    <dbReference type="NCBI Taxonomy" id="4076"/>
    <lineage>
        <taxon>Eukaryota</taxon>
        <taxon>Viridiplantae</taxon>
        <taxon>Streptophyta</taxon>
        <taxon>Embryophyta</taxon>
        <taxon>Tracheophyta</taxon>
        <taxon>Spermatophyta</taxon>
        <taxon>Magnoliopsida</taxon>
        <taxon>eudicotyledons</taxon>
        <taxon>Gunneridae</taxon>
        <taxon>Pentapetalae</taxon>
        <taxon>asterids</taxon>
        <taxon>lamiids</taxon>
        <taxon>Solanales</taxon>
        <taxon>Solanaceae</taxon>
        <taxon>Solanoideae</taxon>
        <taxon>Datureae</taxon>
        <taxon>Datura</taxon>
    </lineage>
</organism>
<name>A0ABS8WW80_DATST</name>
<gene>
    <name evidence="1" type="ORF">HAX54_002842</name>
</gene>
<sequence length="106" mass="12162">MRGGKKESEDAGTASFLVQRWLFGGRERRWSPWCAFTGLSSHTVRNEREVRVGFGGALSGDMLFTRVANLCGVSCRRKRRRGGQLSVGIGRRWRWRGWSFHPPKYC</sequence>